<comment type="similarity">
    <text evidence="2">Belongs to the RRP1 family.</text>
</comment>
<keyword evidence="7" id="KW-1185">Reference proteome</keyword>
<dbReference type="GO" id="GO:0005634">
    <property type="term" value="C:nucleus"/>
    <property type="evidence" value="ECO:0007669"/>
    <property type="project" value="UniProtKB-SubCell"/>
</dbReference>
<dbReference type="GO" id="GO:0030688">
    <property type="term" value="C:preribosome, small subunit precursor"/>
    <property type="evidence" value="ECO:0007669"/>
    <property type="project" value="InterPro"/>
</dbReference>
<keyword evidence="3" id="KW-0698">rRNA processing</keyword>
<organism evidence="6 7">
    <name type="scientific">Striga hermonthica</name>
    <name type="common">Purple witchweed</name>
    <name type="synonym">Buchnera hermonthica</name>
    <dbReference type="NCBI Taxonomy" id="68872"/>
    <lineage>
        <taxon>Eukaryota</taxon>
        <taxon>Viridiplantae</taxon>
        <taxon>Streptophyta</taxon>
        <taxon>Embryophyta</taxon>
        <taxon>Tracheophyta</taxon>
        <taxon>Spermatophyta</taxon>
        <taxon>Magnoliopsida</taxon>
        <taxon>eudicotyledons</taxon>
        <taxon>Gunneridae</taxon>
        <taxon>Pentapetalae</taxon>
        <taxon>asterids</taxon>
        <taxon>lamiids</taxon>
        <taxon>Lamiales</taxon>
        <taxon>Orobanchaceae</taxon>
        <taxon>Buchnereae</taxon>
        <taxon>Striga</taxon>
    </lineage>
</organism>
<evidence type="ECO:0000256" key="3">
    <source>
        <dbReference type="ARBA" id="ARBA00022552"/>
    </source>
</evidence>
<evidence type="ECO:0008006" key="8">
    <source>
        <dbReference type="Google" id="ProtNLM"/>
    </source>
</evidence>
<dbReference type="Pfam" id="PF05997">
    <property type="entry name" value="Nop52"/>
    <property type="match status" value="1"/>
</dbReference>
<protein>
    <recommendedName>
        <fullName evidence="8">Ribosomal RNA processing protein 1 homolog</fullName>
    </recommendedName>
</protein>
<dbReference type="PANTHER" id="PTHR13026:SF0">
    <property type="entry name" value="RIBOSOMAL RNA PROCESSING 1B"/>
    <property type="match status" value="1"/>
</dbReference>
<comment type="caution">
    <text evidence="6">The sequence shown here is derived from an EMBL/GenBank/DDBJ whole genome shotgun (WGS) entry which is preliminary data.</text>
</comment>
<dbReference type="InterPro" id="IPR010301">
    <property type="entry name" value="RRP1"/>
</dbReference>
<evidence type="ECO:0000256" key="1">
    <source>
        <dbReference type="ARBA" id="ARBA00004123"/>
    </source>
</evidence>
<sequence length="580" mass="65027">MKKRPREPKHLAPVLASTTGPALIKHLASCNTTVRSQALRRLQSWLVSQTQQLSDPDIKKLWKGLFYCLWHADKTPNQVALIDRLTTLFLSLQPSLSLEFFRGFLVTLRREWPGIDRLRLDKFYLLIRRFMRALFELMRMTKWDWGVLGDYFGVLERDGFLAEDKLQGGGVNYHVASVFLDELKGVGFPVRKEVVDVVFGPFFGAMKSSKDRVLLRKVKSCLFDELLRIGEEVLTKKKMGEDPDDKDGDVLLGLVSLKMGISGRFYEVGSSTDCIQGNRKVVLGLYEEFLKLEKDLESSGVEISIPEYNNEDAGDEVPQLVPIDFDVVNGNVEMKTEAMAEEIGKKKNKKKTKEGADGGEKKKKKKKRKVDNGVLEINSAVKENNDSAITNVGDNLRLGTDSENGVKDAIEIDGSEPALDENLILNLQKQFEKVAAEMDSSCDENSDFSVTPLVPVKCNKRKKTEVVEKPESSNPKTNKNGDNEADAAGKSVEKSSKKVRFSMKNNLVWKPQNPLPPESLRLPPSVTPRGSALKKGVPPGPIIIELPSVLKKTKKKKVQKKGKSATPMIRRRRKMQTRSA</sequence>
<evidence type="ECO:0000256" key="5">
    <source>
        <dbReference type="SAM" id="MobiDB-lite"/>
    </source>
</evidence>
<dbReference type="GO" id="GO:0006364">
    <property type="term" value="P:rRNA processing"/>
    <property type="evidence" value="ECO:0007669"/>
    <property type="project" value="UniProtKB-KW"/>
</dbReference>
<evidence type="ECO:0000256" key="2">
    <source>
        <dbReference type="ARBA" id="ARBA00006374"/>
    </source>
</evidence>
<accession>A0A9N7NNN5</accession>
<dbReference type="Proteomes" id="UP001153555">
    <property type="component" value="Unassembled WGS sequence"/>
</dbReference>
<feature type="region of interest" description="Disordered" evidence="5">
    <location>
        <begin position="340"/>
        <end position="369"/>
    </location>
</feature>
<name>A0A9N7NNN5_STRHE</name>
<evidence type="ECO:0000256" key="4">
    <source>
        <dbReference type="ARBA" id="ARBA00023242"/>
    </source>
</evidence>
<feature type="compositionally biased region" description="Basic residues" evidence="5">
    <location>
        <begin position="551"/>
        <end position="580"/>
    </location>
</feature>
<dbReference type="AlphaFoldDB" id="A0A9N7NNN5"/>
<keyword evidence="4" id="KW-0539">Nucleus</keyword>
<proteinExistence type="inferred from homology"/>
<gene>
    <name evidence="6" type="ORF">SHERM_05991</name>
</gene>
<dbReference type="OrthoDB" id="2019504at2759"/>
<feature type="region of interest" description="Disordered" evidence="5">
    <location>
        <begin position="461"/>
        <end position="580"/>
    </location>
</feature>
<dbReference type="EMBL" id="CACSLK010031421">
    <property type="protein sequence ID" value="CAA0839424.1"/>
    <property type="molecule type" value="Genomic_DNA"/>
</dbReference>
<reference evidence="6" key="1">
    <citation type="submission" date="2019-12" db="EMBL/GenBank/DDBJ databases">
        <authorList>
            <person name="Scholes J."/>
        </authorList>
    </citation>
    <scope>NUCLEOTIDE SEQUENCE</scope>
</reference>
<evidence type="ECO:0000313" key="7">
    <source>
        <dbReference type="Proteomes" id="UP001153555"/>
    </source>
</evidence>
<dbReference type="PANTHER" id="PTHR13026">
    <property type="entry name" value="NNP-1 PROTEIN NOVEL NUCLEAR PROTEIN 1 NOP52"/>
    <property type="match status" value="1"/>
</dbReference>
<comment type="subcellular location">
    <subcellularLocation>
        <location evidence="1">Nucleus</location>
    </subcellularLocation>
</comment>
<evidence type="ECO:0000313" key="6">
    <source>
        <dbReference type="EMBL" id="CAA0839424.1"/>
    </source>
</evidence>